<dbReference type="PROSITE" id="PS00588">
    <property type="entry name" value="FLAGELLA_BB_ROD"/>
    <property type="match status" value="1"/>
</dbReference>
<dbReference type="InterPro" id="IPR020013">
    <property type="entry name" value="Flagellar_FlgE/F/G"/>
</dbReference>
<dbReference type="AlphaFoldDB" id="A0A3B1BEQ0"/>
<dbReference type="InterPro" id="IPR053967">
    <property type="entry name" value="LlgE_F_G-like_D1"/>
</dbReference>
<dbReference type="EMBL" id="UOFY01000052">
    <property type="protein sequence ID" value="VAX10553.1"/>
    <property type="molecule type" value="Genomic_DNA"/>
</dbReference>
<keyword evidence="7" id="KW-0966">Cell projection</keyword>
<proteinExistence type="inferred from homology"/>
<comment type="subunit">
    <text evidence="2">The basal body constitutes a major portion of the flagellar organelle and consists of five rings (E,L,P,S, and M) mounted on a central rod. The rod consists of about 26 subunits of FlgG in the distal portion, and FlgB, FlgC and FlgF are thought to build up the proximal portion of the rod with about 6 subunits each.</text>
</comment>
<dbReference type="InterPro" id="IPR001444">
    <property type="entry name" value="Flag_bb_rod_N"/>
</dbReference>
<comment type="similarity">
    <text evidence="1">Belongs to the flagella basal body rod proteins family.</text>
</comment>
<sequence length="246" mass="26365">MDRMLYIAMTGAKQNMQALAVTSNNIANSNTTGFRADFAAMRSMPLYGDGHPSRVYAMAERPGTDFSRGAMITTGRDLDIAVADDGFLAVQGLDGNEAYTRAGDLKVTTLGQLVTGQGLPVIGESGPVSIPPFQKLEIGVDGTISLIAEGDEALSIREHDRIKIVTPQLSELYKGKDGLFRLKDGSEAEATADGHIISGTLEGSNVNAAAALVDMIEIARQFEVQTKMMKLAEQNDERTVQILRLS</sequence>
<keyword evidence="7" id="KW-0282">Flagellum</keyword>
<dbReference type="InterPro" id="IPR037925">
    <property type="entry name" value="FlgE/F/G-like"/>
</dbReference>
<evidence type="ECO:0000256" key="1">
    <source>
        <dbReference type="ARBA" id="ARBA00009677"/>
    </source>
</evidence>
<dbReference type="Pfam" id="PF00460">
    <property type="entry name" value="Flg_bb_rod"/>
    <property type="match status" value="1"/>
</dbReference>
<dbReference type="Pfam" id="PF22692">
    <property type="entry name" value="LlgE_F_G_D1"/>
    <property type="match status" value="1"/>
</dbReference>
<evidence type="ECO:0000259" key="4">
    <source>
        <dbReference type="Pfam" id="PF00460"/>
    </source>
</evidence>
<feature type="domain" description="Flagellar basal body rod protein N-terminal" evidence="4">
    <location>
        <begin position="5"/>
        <end position="35"/>
    </location>
</feature>
<dbReference type="PANTHER" id="PTHR30435">
    <property type="entry name" value="FLAGELLAR PROTEIN"/>
    <property type="match status" value="1"/>
</dbReference>
<feature type="domain" description="Flagellar basal-body/hook protein C-terminal" evidence="5">
    <location>
        <begin position="198"/>
        <end position="242"/>
    </location>
</feature>
<dbReference type="GO" id="GO:0071978">
    <property type="term" value="P:bacterial-type flagellum-dependent swarming motility"/>
    <property type="evidence" value="ECO:0007669"/>
    <property type="project" value="TreeGrafter"/>
</dbReference>
<dbReference type="GO" id="GO:0030694">
    <property type="term" value="C:bacterial-type flagellum basal body, rod"/>
    <property type="evidence" value="ECO:0007669"/>
    <property type="project" value="InterPro"/>
</dbReference>
<dbReference type="NCBIfam" id="TIGR03506">
    <property type="entry name" value="FlgEFG_subfam"/>
    <property type="match status" value="1"/>
</dbReference>
<evidence type="ECO:0000259" key="5">
    <source>
        <dbReference type="Pfam" id="PF06429"/>
    </source>
</evidence>
<dbReference type="NCBIfam" id="NF009280">
    <property type="entry name" value="PRK12640.1"/>
    <property type="match status" value="1"/>
</dbReference>
<dbReference type="Pfam" id="PF06429">
    <property type="entry name" value="Flg_bbr_C"/>
    <property type="match status" value="1"/>
</dbReference>
<organism evidence="7">
    <name type="scientific">hydrothermal vent metagenome</name>
    <dbReference type="NCBI Taxonomy" id="652676"/>
    <lineage>
        <taxon>unclassified sequences</taxon>
        <taxon>metagenomes</taxon>
        <taxon>ecological metagenomes</taxon>
    </lineage>
</organism>
<dbReference type="InterPro" id="IPR012836">
    <property type="entry name" value="FlgF"/>
</dbReference>
<dbReference type="SUPFAM" id="SSF117143">
    <property type="entry name" value="Flagellar hook protein flgE"/>
    <property type="match status" value="1"/>
</dbReference>
<evidence type="ECO:0000256" key="2">
    <source>
        <dbReference type="ARBA" id="ARBA00038560"/>
    </source>
</evidence>
<dbReference type="InterPro" id="IPR010930">
    <property type="entry name" value="Flg_bb/hook_C_dom"/>
</dbReference>
<accession>A0A3B1BEQ0</accession>
<feature type="domain" description="Flagellar hook protein FlgE/F/G-like D1" evidence="6">
    <location>
        <begin position="81"/>
        <end position="145"/>
    </location>
</feature>
<dbReference type="PANTHER" id="PTHR30435:SF18">
    <property type="entry name" value="FLAGELLAR BASAL-BODY ROD PROTEIN FLGF"/>
    <property type="match status" value="1"/>
</dbReference>
<protein>
    <recommendedName>
        <fullName evidence="3">Flagellar basal-body rod protein FlgF</fullName>
    </recommendedName>
</protein>
<reference evidence="7" key="1">
    <citation type="submission" date="2018-06" db="EMBL/GenBank/DDBJ databases">
        <authorList>
            <person name="Zhirakovskaya E."/>
        </authorList>
    </citation>
    <scope>NUCLEOTIDE SEQUENCE</scope>
</reference>
<name>A0A3B1BEQ0_9ZZZZ</name>
<evidence type="ECO:0000259" key="6">
    <source>
        <dbReference type="Pfam" id="PF22692"/>
    </source>
</evidence>
<evidence type="ECO:0000256" key="3">
    <source>
        <dbReference type="ARBA" id="ARBA00040228"/>
    </source>
</evidence>
<gene>
    <name evidence="7" type="ORF">MNBD_GAMMA25-283</name>
</gene>
<evidence type="ECO:0000313" key="7">
    <source>
        <dbReference type="EMBL" id="VAX10553.1"/>
    </source>
</evidence>
<dbReference type="NCBIfam" id="TIGR02490">
    <property type="entry name" value="flgF"/>
    <property type="match status" value="1"/>
</dbReference>
<dbReference type="InterPro" id="IPR019776">
    <property type="entry name" value="Flagellar_basal_body_rod_CS"/>
</dbReference>
<keyword evidence="7" id="KW-0969">Cilium</keyword>